<keyword evidence="2" id="KW-1185">Reference proteome</keyword>
<gene>
    <name evidence="1" type="ORF">DYU11_19870</name>
</gene>
<name>A0A418M3J9_9BACT</name>
<proteinExistence type="predicted"/>
<evidence type="ECO:0000313" key="2">
    <source>
        <dbReference type="Proteomes" id="UP000283523"/>
    </source>
</evidence>
<accession>A0A418M3J9</accession>
<sequence>MDVQSTTELKPLDYQKGWCRAYIKGGRIELLTPDGQWMSYIQDVEIHHSLDAYFGREINMATVKVPVFLFDSEEQAKAVNTPEAPTKID</sequence>
<dbReference type="EMBL" id="QXED01000006">
    <property type="protein sequence ID" value="RIV20311.1"/>
    <property type="molecule type" value="Genomic_DNA"/>
</dbReference>
<reference evidence="1 2" key="1">
    <citation type="submission" date="2018-08" db="EMBL/GenBank/DDBJ databases">
        <title>Fibrisoma montanum sp. nov., isolated from Danxia mountain soil.</title>
        <authorList>
            <person name="Huang Y."/>
        </authorList>
    </citation>
    <scope>NUCLEOTIDE SEQUENCE [LARGE SCALE GENOMIC DNA]</scope>
    <source>
        <strain evidence="1 2">HYT19</strain>
    </source>
</reference>
<evidence type="ECO:0000313" key="1">
    <source>
        <dbReference type="EMBL" id="RIV20311.1"/>
    </source>
</evidence>
<organism evidence="1 2">
    <name type="scientific">Fibrisoma montanum</name>
    <dbReference type="NCBI Taxonomy" id="2305895"/>
    <lineage>
        <taxon>Bacteria</taxon>
        <taxon>Pseudomonadati</taxon>
        <taxon>Bacteroidota</taxon>
        <taxon>Cytophagia</taxon>
        <taxon>Cytophagales</taxon>
        <taxon>Spirosomataceae</taxon>
        <taxon>Fibrisoma</taxon>
    </lineage>
</organism>
<protein>
    <submittedName>
        <fullName evidence="1">Uncharacterized protein</fullName>
    </submittedName>
</protein>
<comment type="caution">
    <text evidence="1">The sequence shown here is derived from an EMBL/GenBank/DDBJ whole genome shotgun (WGS) entry which is preliminary data.</text>
</comment>
<dbReference type="Proteomes" id="UP000283523">
    <property type="component" value="Unassembled WGS sequence"/>
</dbReference>
<dbReference type="RefSeq" id="WP_119669478.1">
    <property type="nucleotide sequence ID" value="NZ_QXED01000006.1"/>
</dbReference>
<dbReference type="AlphaFoldDB" id="A0A418M3J9"/>